<accession>A0A8H6A882</accession>
<dbReference type="PROSITE" id="PS50206">
    <property type="entry name" value="RHODANESE_3"/>
    <property type="match status" value="1"/>
</dbReference>
<dbReference type="CDD" id="cd01443">
    <property type="entry name" value="Cdc25_Acr2p"/>
    <property type="match status" value="1"/>
</dbReference>
<gene>
    <name evidence="2" type="ORF">BDV23DRAFT_185252</name>
    <name evidence="3" type="ORF">ETB97_012786</name>
</gene>
<accession>A0A5N7C3F1</accession>
<name>A0A5N7C3F1_PETAA</name>
<evidence type="ECO:0000259" key="1">
    <source>
        <dbReference type="PROSITE" id="PS50206"/>
    </source>
</evidence>
<dbReference type="SUPFAM" id="SSF52821">
    <property type="entry name" value="Rhodanese/Cell cycle control phosphatase"/>
    <property type="match status" value="1"/>
</dbReference>
<dbReference type="OrthoDB" id="8300214at2759"/>
<reference evidence="3 4" key="1">
    <citation type="submission" date="2019-04" db="EMBL/GenBank/DDBJ databases">
        <title>Aspergillus burnettii sp. nov., novel species from soil in southeast Queensland.</title>
        <authorList>
            <person name="Gilchrist C.L.M."/>
            <person name="Pitt J.I."/>
            <person name="Lange L."/>
            <person name="Lacey H.J."/>
            <person name="Vuong D."/>
            <person name="Midgley D.J."/>
            <person name="Greenfield P."/>
            <person name="Bradbury M."/>
            <person name="Lacey E."/>
            <person name="Busk P.K."/>
            <person name="Pilgaard B."/>
            <person name="Chooi Y.H."/>
            <person name="Piggott A.M."/>
        </authorList>
    </citation>
    <scope>NUCLEOTIDE SEQUENCE [LARGE SCALE GENOMIC DNA]</scope>
    <source>
        <strain evidence="3 4">FRR 5400</strain>
    </source>
</reference>
<keyword evidence="4" id="KW-1185">Reference proteome</keyword>
<dbReference type="InterPro" id="IPR036873">
    <property type="entry name" value="Rhodanese-like_dom_sf"/>
</dbReference>
<feature type="domain" description="Rhodanese" evidence="1">
    <location>
        <begin position="37"/>
        <end position="137"/>
    </location>
</feature>
<dbReference type="GO" id="GO:0004725">
    <property type="term" value="F:protein tyrosine phosphatase activity"/>
    <property type="evidence" value="ECO:0007669"/>
    <property type="project" value="TreeGrafter"/>
</dbReference>
<organism evidence="2">
    <name type="scientific">Petromyces alliaceus</name>
    <name type="common">Aspergillus alliaceus</name>
    <dbReference type="NCBI Taxonomy" id="209559"/>
    <lineage>
        <taxon>Eukaryota</taxon>
        <taxon>Fungi</taxon>
        <taxon>Dikarya</taxon>
        <taxon>Ascomycota</taxon>
        <taxon>Pezizomycotina</taxon>
        <taxon>Eurotiomycetes</taxon>
        <taxon>Eurotiomycetidae</taxon>
        <taxon>Eurotiales</taxon>
        <taxon>Aspergillaceae</taxon>
        <taxon>Aspergillus</taxon>
        <taxon>Aspergillus subgen. Circumdati</taxon>
    </lineage>
</organism>
<dbReference type="PANTHER" id="PTHR10828:SF50">
    <property type="entry name" value="REDUCTASE (ARC2), PUTATIVE (AFU_ORTHOLOGUE AFUA_6G13400)-RELATED"/>
    <property type="match status" value="1"/>
</dbReference>
<dbReference type="PANTHER" id="PTHR10828">
    <property type="entry name" value="M-PHASE INDUCER PHOSPHATASE DUAL SPECIFICITY PHOSPHATASE CDC25"/>
    <property type="match status" value="1"/>
</dbReference>
<reference evidence="2" key="2">
    <citation type="submission" date="2019-04" db="EMBL/GenBank/DDBJ databases">
        <title>Friends and foes A comparative genomics studyof 23 Aspergillus species from section Flavi.</title>
        <authorList>
            <consortium name="DOE Joint Genome Institute"/>
            <person name="Kjaerbolling I."/>
            <person name="Vesth T."/>
            <person name="Frisvad J.C."/>
            <person name="Nybo J.L."/>
            <person name="Theobald S."/>
            <person name="Kildgaard S."/>
            <person name="Isbrandt T."/>
            <person name="Kuo A."/>
            <person name="Sato A."/>
            <person name="Lyhne E.K."/>
            <person name="Kogle M.E."/>
            <person name="Wiebenga A."/>
            <person name="Kun R.S."/>
            <person name="Lubbers R.J."/>
            <person name="Makela M.R."/>
            <person name="Barry K."/>
            <person name="Chovatia M."/>
            <person name="Clum A."/>
            <person name="Daum C."/>
            <person name="Haridas S."/>
            <person name="He G."/>
            <person name="LaButti K."/>
            <person name="Lipzen A."/>
            <person name="Mondo S."/>
            <person name="Riley R."/>
            <person name="Salamov A."/>
            <person name="Simmons B.A."/>
            <person name="Magnuson J.K."/>
            <person name="Henrissat B."/>
            <person name="Mortensen U.H."/>
            <person name="Larsen T.O."/>
            <person name="Devries R.P."/>
            <person name="Grigoriev I.V."/>
            <person name="Machida M."/>
            <person name="Baker S.E."/>
            <person name="Andersen M.R."/>
        </authorList>
    </citation>
    <scope>NUCLEOTIDE SEQUENCE [LARGE SCALE GENOMIC DNA]</scope>
    <source>
        <strain evidence="2">IBT 14317</strain>
    </source>
</reference>
<evidence type="ECO:0000313" key="4">
    <source>
        <dbReference type="Proteomes" id="UP000541154"/>
    </source>
</evidence>
<dbReference type="GO" id="GO:0005634">
    <property type="term" value="C:nucleus"/>
    <property type="evidence" value="ECO:0007669"/>
    <property type="project" value="TreeGrafter"/>
</dbReference>
<proteinExistence type="predicted"/>
<dbReference type="AlphaFoldDB" id="A0A5N7C3F1"/>
<sequence>MASTEVPWHAAYPAPKRVANILSRPAFLQWLKQGKTAGKDFVLVDVRRADYEGGTIRGSINLPAQSLYPTIPALYSLLSASKVEYIIWYCGSSGGRGTRSAGWFADYIESQGDTTLKSLVLEGGIKGWAAAGPEYTDLMDEYDPSVWAKLSSK</sequence>
<dbReference type="Gene3D" id="3.40.250.10">
    <property type="entry name" value="Rhodanese-like domain"/>
    <property type="match status" value="1"/>
</dbReference>
<dbReference type="Proteomes" id="UP000541154">
    <property type="component" value="Unassembled WGS sequence"/>
</dbReference>
<dbReference type="InterPro" id="IPR001763">
    <property type="entry name" value="Rhodanese-like_dom"/>
</dbReference>
<evidence type="ECO:0000313" key="3">
    <source>
        <dbReference type="EMBL" id="KAF5861620.1"/>
    </source>
</evidence>
<evidence type="ECO:0000313" key="2">
    <source>
        <dbReference type="EMBL" id="KAE8388621.1"/>
    </source>
</evidence>
<protein>
    <submittedName>
        <fullName evidence="2">Rhodanese-like domain-containing protein</fullName>
    </submittedName>
</protein>
<dbReference type="EMBL" id="ML735276">
    <property type="protein sequence ID" value="KAE8388621.1"/>
    <property type="molecule type" value="Genomic_DNA"/>
</dbReference>
<dbReference type="Pfam" id="PF00581">
    <property type="entry name" value="Rhodanese"/>
    <property type="match status" value="1"/>
</dbReference>
<dbReference type="SMART" id="SM00450">
    <property type="entry name" value="RHOD"/>
    <property type="match status" value="1"/>
</dbReference>
<dbReference type="EMBL" id="SPNV01000095">
    <property type="protein sequence ID" value="KAF5861620.1"/>
    <property type="molecule type" value="Genomic_DNA"/>
</dbReference>
<dbReference type="GO" id="GO:0005737">
    <property type="term" value="C:cytoplasm"/>
    <property type="evidence" value="ECO:0007669"/>
    <property type="project" value="TreeGrafter"/>
</dbReference>
<dbReference type="Proteomes" id="UP000326877">
    <property type="component" value="Unassembled WGS sequence"/>
</dbReference>